<dbReference type="PROSITE" id="PS51384">
    <property type="entry name" value="FAD_FR"/>
    <property type="match status" value="1"/>
</dbReference>
<dbReference type="Pfam" id="PF08021">
    <property type="entry name" value="FAD_binding_9"/>
    <property type="match status" value="2"/>
</dbReference>
<organism evidence="3 4">
    <name type="scientific">Qipengyuania flava</name>
    <dbReference type="NCBI Taxonomy" id="192812"/>
    <lineage>
        <taxon>Bacteria</taxon>
        <taxon>Pseudomonadati</taxon>
        <taxon>Pseudomonadota</taxon>
        <taxon>Alphaproteobacteria</taxon>
        <taxon>Sphingomonadales</taxon>
        <taxon>Erythrobacteraceae</taxon>
        <taxon>Qipengyuania</taxon>
    </lineage>
</organism>
<evidence type="ECO:0000259" key="2">
    <source>
        <dbReference type="PROSITE" id="PS51384"/>
    </source>
</evidence>
<dbReference type="InterPro" id="IPR017927">
    <property type="entry name" value="FAD-bd_FR_type"/>
</dbReference>
<dbReference type="InterPro" id="IPR013113">
    <property type="entry name" value="SIP_FAD-bd"/>
</dbReference>
<dbReference type="AlphaFoldDB" id="A0A5P6NDW6"/>
<dbReference type="Gene3D" id="2.40.30.10">
    <property type="entry name" value="Translation factors"/>
    <property type="match status" value="1"/>
</dbReference>
<dbReference type="InterPro" id="IPR039261">
    <property type="entry name" value="FNR_nucleotide-bd"/>
</dbReference>
<gene>
    <name evidence="3" type="ORF">D0Y83_13645</name>
</gene>
<comment type="similarity">
    <text evidence="1">Belongs to the SIP oxidoreductase family.</text>
</comment>
<dbReference type="Proteomes" id="UP000325385">
    <property type="component" value="Chromosome"/>
</dbReference>
<dbReference type="EMBL" id="CP032228">
    <property type="protein sequence ID" value="QFI64189.1"/>
    <property type="molecule type" value="Genomic_DNA"/>
</dbReference>
<evidence type="ECO:0000313" key="3">
    <source>
        <dbReference type="EMBL" id="QFI64189.1"/>
    </source>
</evidence>
<dbReference type="GO" id="GO:0016491">
    <property type="term" value="F:oxidoreductase activity"/>
    <property type="evidence" value="ECO:0007669"/>
    <property type="project" value="InterPro"/>
</dbReference>
<dbReference type="RefSeq" id="WP_151886175.1">
    <property type="nucleotide sequence ID" value="NZ_CP032228.1"/>
</dbReference>
<dbReference type="PANTHER" id="PTHR30157">
    <property type="entry name" value="FERRIC REDUCTASE, NADPH-DEPENDENT"/>
    <property type="match status" value="1"/>
</dbReference>
<feature type="domain" description="FAD-binding FR-type" evidence="2">
    <location>
        <begin position="5"/>
        <end position="112"/>
    </location>
</feature>
<dbReference type="CDD" id="cd06193">
    <property type="entry name" value="siderophore_interacting"/>
    <property type="match status" value="1"/>
</dbReference>
<dbReference type="GeneID" id="69698359"/>
<evidence type="ECO:0000313" key="4">
    <source>
        <dbReference type="Proteomes" id="UP000325385"/>
    </source>
</evidence>
<dbReference type="Pfam" id="PF04954">
    <property type="entry name" value="SIP"/>
    <property type="match status" value="1"/>
</dbReference>
<dbReference type="InterPro" id="IPR007037">
    <property type="entry name" value="SIP_rossman_dom"/>
</dbReference>
<dbReference type="SUPFAM" id="SSF63380">
    <property type="entry name" value="Riboflavin synthase domain-like"/>
    <property type="match status" value="1"/>
</dbReference>
<protein>
    <submittedName>
        <fullName evidence="3">Siderophore-interacting protein</fullName>
    </submittedName>
</protein>
<proteinExistence type="inferred from homology"/>
<dbReference type="InterPro" id="IPR017938">
    <property type="entry name" value="Riboflavin_synthase-like_b-brl"/>
</dbReference>
<reference evidence="4" key="1">
    <citation type="submission" date="2018-09" db="EMBL/GenBank/DDBJ databases">
        <title>Nocardia yunnanensis sp. nov., an actinomycete isolated from a soil sample.</title>
        <authorList>
            <person name="Zhang J."/>
        </authorList>
    </citation>
    <scope>NUCLEOTIDE SEQUENCE [LARGE SCALE GENOMIC DNA]</scope>
    <source>
        <strain evidence="4">21-3</strain>
    </source>
</reference>
<name>A0A5P6NDW6_9SPHN</name>
<dbReference type="Gene3D" id="3.40.50.80">
    <property type="entry name" value="Nucleotide-binding domain of ferredoxin-NADP reductase (FNR) module"/>
    <property type="match status" value="1"/>
</dbReference>
<dbReference type="InterPro" id="IPR039374">
    <property type="entry name" value="SIP_fam"/>
</dbReference>
<evidence type="ECO:0000256" key="1">
    <source>
        <dbReference type="ARBA" id="ARBA00035644"/>
    </source>
</evidence>
<sequence length="252" mass="26865">MSKRPAPRTLTVLSSQRLSPSMIRVTLGGEAMRDFPPGFAGGYVKLMLAPASAHGKAVIRTYTIRHQHAEAIDLDFALHGGAAAGPATRWALNARPGDTIAVGGPGLPKPLPEGRDFYLIAGDMTALPAISVNLAALPADACGFAAIEIQDEADRPDLVVPEGVTVEWLVNPEPGQRPDLLVDALRTAGRPEGRLAGWAACEFSSMRKLRDYLRGDLGLGAADLYVSSYWKHGLVEDEHKQVKRADAEAQGV</sequence>
<dbReference type="PANTHER" id="PTHR30157:SF0">
    <property type="entry name" value="NADPH-DEPENDENT FERRIC-CHELATE REDUCTASE"/>
    <property type="match status" value="1"/>
</dbReference>
<accession>A0A5P6NDW6</accession>